<dbReference type="CDD" id="cd14688">
    <property type="entry name" value="bZIP_YAP"/>
    <property type="match status" value="1"/>
</dbReference>
<dbReference type="PANTHER" id="PTHR42070:SF1">
    <property type="entry name" value="FILAMENT ASSOCIATED PROTEIN, PUTATIVE (AFU_ORTHOLOGUE AFUA_8G06630)-RELATED"/>
    <property type="match status" value="1"/>
</dbReference>
<feature type="region of interest" description="Disordered" evidence="1">
    <location>
        <begin position="92"/>
        <end position="127"/>
    </location>
</feature>
<gene>
    <name evidence="2" type="ORF">BN980_GECA13s00263g</name>
</gene>
<evidence type="ECO:0000313" key="2">
    <source>
        <dbReference type="EMBL" id="CDO55923.1"/>
    </source>
</evidence>
<feature type="compositionally biased region" description="Polar residues" evidence="1">
    <location>
        <begin position="1"/>
        <end position="17"/>
    </location>
</feature>
<reference evidence="2" key="1">
    <citation type="submission" date="2014-03" db="EMBL/GenBank/DDBJ databases">
        <authorList>
            <person name="Casaregola S."/>
        </authorList>
    </citation>
    <scope>NUCLEOTIDE SEQUENCE [LARGE SCALE GENOMIC DNA]</scope>
    <source>
        <strain evidence="2">CLIB 918</strain>
    </source>
</reference>
<dbReference type="EMBL" id="CCBN010000013">
    <property type="protein sequence ID" value="CDO55923.1"/>
    <property type="molecule type" value="Genomic_DNA"/>
</dbReference>
<dbReference type="PANTHER" id="PTHR42070">
    <property type="entry name" value="FILAMENT ASSOCIATED PROTEIN, PUTATIVE (AFU_ORTHOLOGUE AFUA_8G06630)-RELATED"/>
    <property type="match status" value="1"/>
</dbReference>
<sequence>MKSASINKKADQISSSQRIRDNQRRSRARRKEYVQDLEKRLRQFEVMGVQATREVQDAGRRVLEENGHLRSLLKLHGVSDQDIQGYLEKAKAGLPTSHSGTTVKAQPQRRQSPSLNAVNKSSSKEPLHEISITETASSQPIPAASLSATLPESQIFERAPHDGITDINTDAPSKLQQPNGNQIPGQYTPCEVAAGIIASMRHDFDAQNVRLELGCQSNSSCMVKNMDIFHLLDD</sequence>
<accession>A0A0J9XF89</accession>
<feature type="compositionally biased region" description="Polar residues" evidence="1">
    <location>
        <begin position="96"/>
        <end position="121"/>
    </location>
</feature>
<feature type="region of interest" description="Disordered" evidence="1">
    <location>
        <begin position="1"/>
        <end position="32"/>
    </location>
</feature>
<dbReference type="Proteomes" id="UP000242525">
    <property type="component" value="Unassembled WGS sequence"/>
</dbReference>
<evidence type="ECO:0000313" key="3">
    <source>
        <dbReference type="Proteomes" id="UP000242525"/>
    </source>
</evidence>
<dbReference type="AlphaFoldDB" id="A0A0J9XF89"/>
<evidence type="ECO:0000256" key="1">
    <source>
        <dbReference type="SAM" id="MobiDB-lite"/>
    </source>
</evidence>
<keyword evidence="3" id="KW-1185">Reference proteome</keyword>
<proteinExistence type="predicted"/>
<evidence type="ECO:0008006" key="4">
    <source>
        <dbReference type="Google" id="ProtNLM"/>
    </source>
</evidence>
<name>A0A0J9XF89_GEOCN</name>
<organism evidence="2 3">
    <name type="scientific">Geotrichum candidum</name>
    <name type="common">Oospora lactis</name>
    <name type="synonym">Dipodascus geotrichum</name>
    <dbReference type="NCBI Taxonomy" id="1173061"/>
    <lineage>
        <taxon>Eukaryota</taxon>
        <taxon>Fungi</taxon>
        <taxon>Dikarya</taxon>
        <taxon>Ascomycota</taxon>
        <taxon>Saccharomycotina</taxon>
        <taxon>Dipodascomycetes</taxon>
        <taxon>Dipodascales</taxon>
        <taxon>Dipodascaceae</taxon>
        <taxon>Geotrichum</taxon>
    </lineage>
</organism>
<comment type="caution">
    <text evidence="2">The sequence shown here is derived from an EMBL/GenBank/DDBJ whole genome shotgun (WGS) entry which is preliminary data.</text>
</comment>
<protein>
    <recommendedName>
        <fullName evidence="4">BZIP domain-containing protein</fullName>
    </recommendedName>
</protein>
<dbReference type="OrthoDB" id="4505928at2759"/>
<dbReference type="STRING" id="1173061.A0A0J9XF89"/>